<dbReference type="EMBL" id="BGPR01000935">
    <property type="protein sequence ID" value="GBM40595.1"/>
    <property type="molecule type" value="Genomic_DNA"/>
</dbReference>
<keyword evidence="2" id="KW-1185">Reference proteome</keyword>
<gene>
    <name evidence="1" type="ORF">AVEN_178575_1</name>
</gene>
<evidence type="ECO:0000313" key="1">
    <source>
        <dbReference type="EMBL" id="GBM40595.1"/>
    </source>
</evidence>
<name>A0A4Y2FJJ3_ARAVE</name>
<evidence type="ECO:0000313" key="2">
    <source>
        <dbReference type="Proteomes" id="UP000499080"/>
    </source>
</evidence>
<proteinExistence type="predicted"/>
<reference evidence="1 2" key="1">
    <citation type="journal article" date="2019" name="Sci. Rep.">
        <title>Orb-weaving spider Araneus ventricosus genome elucidates the spidroin gene catalogue.</title>
        <authorList>
            <person name="Kono N."/>
            <person name="Nakamura H."/>
            <person name="Ohtoshi R."/>
            <person name="Moran D.A.P."/>
            <person name="Shinohara A."/>
            <person name="Yoshida Y."/>
            <person name="Fujiwara M."/>
            <person name="Mori M."/>
            <person name="Tomita M."/>
            <person name="Arakawa K."/>
        </authorList>
    </citation>
    <scope>NUCLEOTIDE SEQUENCE [LARGE SCALE GENOMIC DNA]</scope>
</reference>
<organism evidence="1 2">
    <name type="scientific">Araneus ventricosus</name>
    <name type="common">Orbweaver spider</name>
    <name type="synonym">Epeira ventricosa</name>
    <dbReference type="NCBI Taxonomy" id="182803"/>
    <lineage>
        <taxon>Eukaryota</taxon>
        <taxon>Metazoa</taxon>
        <taxon>Ecdysozoa</taxon>
        <taxon>Arthropoda</taxon>
        <taxon>Chelicerata</taxon>
        <taxon>Arachnida</taxon>
        <taxon>Araneae</taxon>
        <taxon>Araneomorphae</taxon>
        <taxon>Entelegynae</taxon>
        <taxon>Araneoidea</taxon>
        <taxon>Araneidae</taxon>
        <taxon>Araneus</taxon>
    </lineage>
</organism>
<dbReference type="Proteomes" id="UP000499080">
    <property type="component" value="Unassembled WGS sequence"/>
</dbReference>
<sequence>MFPRYYIQNVSTLVSLQYFPSVADLRHGSKYNKVRVFYLNGNFENLHHAQQVIPSGVHFLSEVNRVHEVHREFGRVTSRAMWILHADHPSCPILVCHSNEL</sequence>
<dbReference type="AlphaFoldDB" id="A0A4Y2FJJ3"/>
<protein>
    <submittedName>
        <fullName evidence="1">Uncharacterized protein</fullName>
    </submittedName>
</protein>
<comment type="caution">
    <text evidence="1">The sequence shown here is derived from an EMBL/GenBank/DDBJ whole genome shotgun (WGS) entry which is preliminary data.</text>
</comment>
<accession>A0A4Y2FJJ3</accession>